<organism evidence="2 3">
    <name type="scientific">Xenoophorus captivus</name>
    <dbReference type="NCBI Taxonomy" id="1517983"/>
    <lineage>
        <taxon>Eukaryota</taxon>
        <taxon>Metazoa</taxon>
        <taxon>Chordata</taxon>
        <taxon>Craniata</taxon>
        <taxon>Vertebrata</taxon>
        <taxon>Euteleostomi</taxon>
        <taxon>Actinopterygii</taxon>
        <taxon>Neopterygii</taxon>
        <taxon>Teleostei</taxon>
        <taxon>Neoteleostei</taxon>
        <taxon>Acanthomorphata</taxon>
        <taxon>Ovalentaria</taxon>
        <taxon>Atherinomorphae</taxon>
        <taxon>Cyprinodontiformes</taxon>
        <taxon>Goodeidae</taxon>
        <taxon>Xenoophorus</taxon>
    </lineage>
</organism>
<evidence type="ECO:0000313" key="2">
    <source>
        <dbReference type="EMBL" id="MEQ2214565.1"/>
    </source>
</evidence>
<feature type="compositionally biased region" description="Polar residues" evidence="1">
    <location>
        <begin position="7"/>
        <end position="23"/>
    </location>
</feature>
<gene>
    <name evidence="2" type="ORF">XENOCAPTIV_012510</name>
</gene>
<sequence length="154" mass="16828">EQEETLLKQQVLNADNPDLSSLTLKDPPSPVEEVVTNTISAKPVLQYSSAFDDEVAEPTKDSDAELPGTPDPILESVLEEPPEAISEPQPEEDTPPNQADSARPSATVVHGPYYYFYQGVTFSFPTCSDQQYACREMIIFVIAPVICGPQNGNE</sequence>
<name>A0ABV0S2S9_9TELE</name>
<protein>
    <submittedName>
        <fullName evidence="2">Uncharacterized protein</fullName>
    </submittedName>
</protein>
<reference evidence="2 3" key="1">
    <citation type="submission" date="2021-06" db="EMBL/GenBank/DDBJ databases">
        <authorList>
            <person name="Palmer J.M."/>
        </authorList>
    </citation>
    <scope>NUCLEOTIDE SEQUENCE [LARGE SCALE GENOMIC DNA]</scope>
    <source>
        <strain evidence="2 3">XC_2019</strain>
        <tissue evidence="2">Muscle</tissue>
    </source>
</reference>
<evidence type="ECO:0000313" key="3">
    <source>
        <dbReference type="Proteomes" id="UP001434883"/>
    </source>
</evidence>
<feature type="region of interest" description="Disordered" evidence="1">
    <location>
        <begin position="51"/>
        <end position="104"/>
    </location>
</feature>
<accession>A0ABV0S2S9</accession>
<feature type="non-terminal residue" evidence="2">
    <location>
        <position position="1"/>
    </location>
</feature>
<keyword evidence="3" id="KW-1185">Reference proteome</keyword>
<proteinExistence type="predicted"/>
<feature type="region of interest" description="Disordered" evidence="1">
    <location>
        <begin position="1"/>
        <end position="30"/>
    </location>
</feature>
<evidence type="ECO:0000256" key="1">
    <source>
        <dbReference type="SAM" id="MobiDB-lite"/>
    </source>
</evidence>
<dbReference type="Proteomes" id="UP001434883">
    <property type="component" value="Unassembled WGS sequence"/>
</dbReference>
<comment type="caution">
    <text evidence="2">The sequence shown here is derived from an EMBL/GenBank/DDBJ whole genome shotgun (WGS) entry which is preliminary data.</text>
</comment>
<dbReference type="EMBL" id="JAHRIN010067481">
    <property type="protein sequence ID" value="MEQ2214565.1"/>
    <property type="molecule type" value="Genomic_DNA"/>
</dbReference>